<dbReference type="AlphaFoldDB" id="A0A3L7KA12"/>
<dbReference type="Pfam" id="PF13076">
    <property type="entry name" value="Fur_reg_FbpA"/>
    <property type="match status" value="1"/>
</dbReference>
<dbReference type="Proteomes" id="UP000276770">
    <property type="component" value="Unassembled WGS sequence"/>
</dbReference>
<sequence>MKNQLRAGVEKMRHYYIQRLLGTGTFTTKDQILYSFTLSELKSLAAKVNKP</sequence>
<evidence type="ECO:0000313" key="2">
    <source>
        <dbReference type="Proteomes" id="UP000276770"/>
    </source>
</evidence>
<dbReference type="RefSeq" id="WP_121679442.1">
    <property type="nucleotide sequence ID" value="NZ_RCVZ01000002.1"/>
</dbReference>
<evidence type="ECO:0000313" key="1">
    <source>
        <dbReference type="EMBL" id="RLQ97492.1"/>
    </source>
</evidence>
<dbReference type="EMBL" id="RCVZ01000002">
    <property type="protein sequence ID" value="RLQ97492.1"/>
    <property type="molecule type" value="Genomic_DNA"/>
</dbReference>
<dbReference type="OrthoDB" id="2919719at2"/>
<reference evidence="1 2" key="1">
    <citation type="submission" date="2018-10" db="EMBL/GenBank/DDBJ databases">
        <title>Falsibacillus sp. genome draft.</title>
        <authorList>
            <person name="Shi S."/>
        </authorList>
    </citation>
    <scope>NUCLEOTIDE SEQUENCE [LARGE SCALE GENOMIC DNA]</scope>
    <source>
        <strain evidence="1 2">GY 10110</strain>
    </source>
</reference>
<keyword evidence="2" id="KW-1185">Reference proteome</keyword>
<organism evidence="1 2">
    <name type="scientific">Falsibacillus albus</name>
    <dbReference type="NCBI Taxonomy" id="2478915"/>
    <lineage>
        <taxon>Bacteria</taxon>
        <taxon>Bacillati</taxon>
        <taxon>Bacillota</taxon>
        <taxon>Bacilli</taxon>
        <taxon>Bacillales</taxon>
        <taxon>Bacillaceae</taxon>
        <taxon>Falsibacillus</taxon>
    </lineage>
</organism>
<gene>
    <name evidence="1" type="primary">fbpA</name>
    <name evidence="1" type="ORF">D9X91_04905</name>
</gene>
<accession>A0A3L7KA12</accession>
<proteinExistence type="predicted"/>
<dbReference type="InterPro" id="IPR025072">
    <property type="entry name" value="Fur_reg_FbpA"/>
</dbReference>
<name>A0A3L7KA12_9BACI</name>
<protein>
    <submittedName>
        <fullName evidence="1">Fur-regulated basic protein FbpA</fullName>
    </submittedName>
</protein>
<comment type="caution">
    <text evidence="1">The sequence shown here is derived from an EMBL/GenBank/DDBJ whole genome shotgun (WGS) entry which is preliminary data.</text>
</comment>